<protein>
    <submittedName>
        <fullName evidence="1">Uncharacterized protein</fullName>
    </submittedName>
</protein>
<accession>A0A6C0IKV8</accession>
<evidence type="ECO:0000313" key="1">
    <source>
        <dbReference type="EMBL" id="QHT93270.1"/>
    </source>
</evidence>
<reference evidence="1" key="1">
    <citation type="journal article" date="2020" name="Nature">
        <title>Giant virus diversity and host interactions through global metagenomics.</title>
        <authorList>
            <person name="Schulz F."/>
            <person name="Roux S."/>
            <person name="Paez-Espino D."/>
            <person name="Jungbluth S."/>
            <person name="Walsh D.A."/>
            <person name="Denef V.J."/>
            <person name="McMahon K.D."/>
            <person name="Konstantinidis K.T."/>
            <person name="Eloe-Fadrosh E.A."/>
            <person name="Kyrpides N.C."/>
            <person name="Woyke T."/>
        </authorList>
    </citation>
    <scope>NUCLEOTIDE SEQUENCE</scope>
    <source>
        <strain evidence="1">GVMAG-M-3300023210-19</strain>
    </source>
</reference>
<sequence length="57" mass="6539">MRMFDIVKFCQDKKCQQNIKYNQLKTGGNDPTLPAALRYSQMVRTVKPKANQETSSS</sequence>
<proteinExistence type="predicted"/>
<name>A0A6C0IKV8_9ZZZZ</name>
<dbReference type="AlphaFoldDB" id="A0A6C0IKV8"/>
<organism evidence="1">
    <name type="scientific">viral metagenome</name>
    <dbReference type="NCBI Taxonomy" id="1070528"/>
    <lineage>
        <taxon>unclassified sequences</taxon>
        <taxon>metagenomes</taxon>
        <taxon>organismal metagenomes</taxon>
    </lineage>
</organism>
<dbReference type="EMBL" id="MN740204">
    <property type="protein sequence ID" value="QHT93270.1"/>
    <property type="molecule type" value="Genomic_DNA"/>
</dbReference>